<organism evidence="1 2">
    <name type="scientific">Celeribacter baekdonensis B30</name>
    <dbReference type="NCBI Taxonomy" id="1208323"/>
    <lineage>
        <taxon>Bacteria</taxon>
        <taxon>Pseudomonadati</taxon>
        <taxon>Pseudomonadota</taxon>
        <taxon>Alphaproteobacteria</taxon>
        <taxon>Rhodobacterales</taxon>
        <taxon>Roseobacteraceae</taxon>
        <taxon>Celeribacter</taxon>
    </lineage>
</organism>
<dbReference type="eggNOG" id="ENOG502ZT01">
    <property type="taxonomic scope" value="Bacteria"/>
</dbReference>
<dbReference type="STRING" id="1208323.B30_13484"/>
<dbReference type="OrthoDB" id="7876461at2"/>
<dbReference type="PATRIC" id="fig|1208323.3.peg.2791"/>
<sequence length="131" mass="13773">MRRSLILSFGGLMFGGLMTVCLALATSAAGYFQVAHEIARVGQTTLVICGQNGQAEVTLDQNGTPVDPVESTCGHCTHGTLIYGFDLPSAAAFPRKSVQTQLVAGLAAETIRLISRQAIKMPRAPPSKVIS</sequence>
<gene>
    <name evidence="1" type="ORF">B30_13484</name>
</gene>
<evidence type="ECO:0008006" key="3">
    <source>
        <dbReference type="Google" id="ProtNLM"/>
    </source>
</evidence>
<proteinExistence type="predicted"/>
<name>K2JIM7_9RHOB</name>
<dbReference type="AlphaFoldDB" id="K2JIM7"/>
<dbReference type="Proteomes" id="UP000006762">
    <property type="component" value="Unassembled WGS sequence"/>
</dbReference>
<evidence type="ECO:0000313" key="1">
    <source>
        <dbReference type="EMBL" id="EKE70479.1"/>
    </source>
</evidence>
<dbReference type="EMBL" id="AMRK01000007">
    <property type="protein sequence ID" value="EKE70479.1"/>
    <property type="molecule type" value="Genomic_DNA"/>
</dbReference>
<protein>
    <recommendedName>
        <fullName evidence="3">DUF2946 domain-containing protein</fullName>
    </recommendedName>
</protein>
<comment type="caution">
    <text evidence="1">The sequence shown here is derived from an EMBL/GenBank/DDBJ whole genome shotgun (WGS) entry which is preliminary data.</text>
</comment>
<accession>K2JIM7</accession>
<keyword evidence="2" id="KW-1185">Reference proteome</keyword>
<dbReference type="RefSeq" id="WP_009572661.1">
    <property type="nucleotide sequence ID" value="NZ_AMRK01000007.1"/>
</dbReference>
<evidence type="ECO:0000313" key="2">
    <source>
        <dbReference type="Proteomes" id="UP000006762"/>
    </source>
</evidence>
<reference evidence="1 2" key="1">
    <citation type="submission" date="2012-09" db="EMBL/GenBank/DDBJ databases">
        <title>Celeribacter baekdonensis B30 Genome Sequencing.</title>
        <authorList>
            <person name="Wang W."/>
        </authorList>
    </citation>
    <scope>NUCLEOTIDE SEQUENCE [LARGE SCALE GENOMIC DNA]</scope>
    <source>
        <strain evidence="1 2">B30</strain>
    </source>
</reference>